<evidence type="ECO:0000313" key="4">
    <source>
        <dbReference type="Proteomes" id="UP000076858"/>
    </source>
</evidence>
<dbReference type="PANTHER" id="PTHR33273">
    <property type="entry name" value="DOMAIN-CONTAINING PROTEIN, PUTATIVE-RELATED"/>
    <property type="match status" value="1"/>
</dbReference>
<dbReference type="PANTHER" id="PTHR33273:SF2">
    <property type="entry name" value="ENDONUCLEASE_EXONUCLEASE_PHOSPHATASE DOMAIN-CONTAINING PROTEIN"/>
    <property type="match status" value="1"/>
</dbReference>
<gene>
    <name evidence="3" type="ORF">APZ42_034289</name>
</gene>
<proteinExistence type="predicted"/>
<dbReference type="InterPro" id="IPR036691">
    <property type="entry name" value="Endo/exonu/phosph_ase_sf"/>
</dbReference>
<dbReference type="SUPFAM" id="SSF56219">
    <property type="entry name" value="DNase I-like"/>
    <property type="match status" value="1"/>
</dbReference>
<sequence>MEQLLDSHAGGPMPSSVRQKDNRNSMFSSISWSPKLYPAVALFVDLDLLPGLKNELILRNAVFKGKIDSVTQILKKPGSNKGHVKIFFNNLETRDLALLAERSGVVLIAKTTATLRLFVAPPPLAVVNALSPTAQETEWVPRKSAPIARGPMRPVNLRHAKAASASLAEVVLENNLGIILIQKPYARNFDSPTLVDIPPGYVAFHSLDRDHAYGAVILVRLSLAVSCRAVFRSSLNHVAAVGLHSCGKTFRFISMYVRPSCHDSSTVFRSVFRSLLTPLAVIGVDSNAKSSLWNSVTTDRKGMDLEEILLVYKLNVLNRNRNELDFLPSGTSFLDITLGTDDIVTPRWFFPTIPSLSDHPFIYFEIMRSTQPCSAPLLKAPSPKLPHLTK</sequence>
<evidence type="ECO:0000256" key="1">
    <source>
        <dbReference type="SAM" id="MobiDB-lite"/>
    </source>
</evidence>
<dbReference type="Gene3D" id="3.60.10.10">
    <property type="entry name" value="Endonuclease/exonuclease/phosphatase"/>
    <property type="match status" value="1"/>
</dbReference>
<organism evidence="3 4">
    <name type="scientific">Daphnia magna</name>
    <dbReference type="NCBI Taxonomy" id="35525"/>
    <lineage>
        <taxon>Eukaryota</taxon>
        <taxon>Metazoa</taxon>
        <taxon>Ecdysozoa</taxon>
        <taxon>Arthropoda</taxon>
        <taxon>Crustacea</taxon>
        <taxon>Branchiopoda</taxon>
        <taxon>Diplostraca</taxon>
        <taxon>Cladocera</taxon>
        <taxon>Anomopoda</taxon>
        <taxon>Daphniidae</taxon>
        <taxon>Daphnia</taxon>
    </lineage>
</organism>
<comment type="caution">
    <text evidence="3">The sequence shown here is derived from an EMBL/GenBank/DDBJ whole genome shotgun (WGS) entry which is preliminary data.</text>
</comment>
<reference evidence="3 4" key="1">
    <citation type="submission" date="2016-03" db="EMBL/GenBank/DDBJ databases">
        <title>EvidentialGene: Evidence-directed Construction of Genes on Genomes.</title>
        <authorList>
            <person name="Gilbert D.G."/>
            <person name="Choi J.-H."/>
            <person name="Mockaitis K."/>
            <person name="Colbourne J."/>
            <person name="Pfrender M."/>
        </authorList>
    </citation>
    <scope>NUCLEOTIDE SEQUENCE [LARGE SCALE GENOMIC DNA]</scope>
    <source>
        <strain evidence="3 4">Xinb3</strain>
        <tissue evidence="3">Complete organism</tissue>
    </source>
</reference>
<keyword evidence="4" id="KW-1185">Reference proteome</keyword>
<dbReference type="Proteomes" id="UP000076858">
    <property type="component" value="Unassembled WGS sequence"/>
</dbReference>
<dbReference type="Pfam" id="PF14529">
    <property type="entry name" value="Exo_endo_phos_2"/>
    <property type="match status" value="1"/>
</dbReference>
<evidence type="ECO:0000313" key="3">
    <source>
        <dbReference type="EMBL" id="KZS03076.1"/>
    </source>
</evidence>
<feature type="region of interest" description="Disordered" evidence="1">
    <location>
        <begin position="1"/>
        <end position="21"/>
    </location>
</feature>
<feature type="domain" description="Endonuclease/exonuclease/phosphatase" evidence="2">
    <location>
        <begin position="250"/>
        <end position="363"/>
    </location>
</feature>
<evidence type="ECO:0000259" key="2">
    <source>
        <dbReference type="Pfam" id="PF14529"/>
    </source>
</evidence>
<dbReference type="EMBL" id="LRGB01003367">
    <property type="protein sequence ID" value="KZS03076.1"/>
    <property type="molecule type" value="Genomic_DNA"/>
</dbReference>
<name>A0A164K9H4_9CRUS</name>
<accession>A0A164K9H4</accession>
<protein>
    <recommendedName>
        <fullName evidence="2">Endonuclease/exonuclease/phosphatase domain-containing protein</fullName>
    </recommendedName>
</protein>
<dbReference type="AlphaFoldDB" id="A0A164K9H4"/>
<dbReference type="GO" id="GO:0003824">
    <property type="term" value="F:catalytic activity"/>
    <property type="evidence" value="ECO:0007669"/>
    <property type="project" value="InterPro"/>
</dbReference>
<dbReference type="OrthoDB" id="7487068at2759"/>
<dbReference type="InterPro" id="IPR005135">
    <property type="entry name" value="Endo/exonuclease/phosphatase"/>
</dbReference>